<keyword evidence="5 6" id="KW-0472">Membrane</keyword>
<evidence type="ECO:0000313" key="8">
    <source>
        <dbReference type="Proteomes" id="UP000240493"/>
    </source>
</evidence>
<protein>
    <recommendedName>
        <fullName evidence="9">Amino acid permease/ SLC12A domain-containing protein</fullName>
    </recommendedName>
</protein>
<feature type="transmembrane region" description="Helical" evidence="6">
    <location>
        <begin position="153"/>
        <end position="172"/>
    </location>
</feature>
<keyword evidence="4 6" id="KW-1133">Transmembrane helix</keyword>
<keyword evidence="2" id="KW-0813">Transport</keyword>
<organism evidence="7 8">
    <name type="scientific">Trichoderma asperellum (strain ATCC 204424 / CBS 433.97 / NBRC 101777)</name>
    <dbReference type="NCBI Taxonomy" id="1042311"/>
    <lineage>
        <taxon>Eukaryota</taxon>
        <taxon>Fungi</taxon>
        <taxon>Dikarya</taxon>
        <taxon>Ascomycota</taxon>
        <taxon>Pezizomycotina</taxon>
        <taxon>Sordariomycetes</taxon>
        <taxon>Hypocreomycetidae</taxon>
        <taxon>Hypocreales</taxon>
        <taxon>Hypocreaceae</taxon>
        <taxon>Trichoderma</taxon>
    </lineage>
</organism>
<keyword evidence="3 6" id="KW-0812">Transmembrane</keyword>
<feature type="transmembrane region" description="Helical" evidence="6">
    <location>
        <begin position="263"/>
        <end position="292"/>
    </location>
</feature>
<evidence type="ECO:0000256" key="6">
    <source>
        <dbReference type="SAM" id="Phobius"/>
    </source>
</evidence>
<feature type="transmembrane region" description="Helical" evidence="6">
    <location>
        <begin position="109"/>
        <end position="133"/>
    </location>
</feature>
<dbReference type="PANTHER" id="PTHR45649">
    <property type="entry name" value="AMINO-ACID PERMEASE BAT1"/>
    <property type="match status" value="1"/>
</dbReference>
<dbReference type="GO" id="GO:0022857">
    <property type="term" value="F:transmembrane transporter activity"/>
    <property type="evidence" value="ECO:0007669"/>
    <property type="project" value="InterPro"/>
</dbReference>
<evidence type="ECO:0008006" key="9">
    <source>
        <dbReference type="Google" id="ProtNLM"/>
    </source>
</evidence>
<feature type="transmembrane region" description="Helical" evidence="6">
    <location>
        <begin position="184"/>
        <end position="205"/>
    </location>
</feature>
<dbReference type="Proteomes" id="UP000240493">
    <property type="component" value="Unassembled WGS sequence"/>
</dbReference>
<evidence type="ECO:0000313" key="7">
    <source>
        <dbReference type="EMBL" id="PTB42508.1"/>
    </source>
</evidence>
<gene>
    <name evidence="7" type="ORF">M441DRAFT_68032</name>
</gene>
<dbReference type="InterPro" id="IPR002293">
    <property type="entry name" value="AA/rel_permease1"/>
</dbReference>
<dbReference type="OrthoDB" id="4476201at2759"/>
<dbReference type="EMBL" id="KZ679260">
    <property type="protein sequence ID" value="PTB42508.1"/>
    <property type="molecule type" value="Genomic_DNA"/>
</dbReference>
<evidence type="ECO:0000256" key="1">
    <source>
        <dbReference type="ARBA" id="ARBA00004141"/>
    </source>
</evidence>
<feature type="transmembrane region" description="Helical" evidence="6">
    <location>
        <begin position="362"/>
        <end position="386"/>
    </location>
</feature>
<evidence type="ECO:0000256" key="2">
    <source>
        <dbReference type="ARBA" id="ARBA00022448"/>
    </source>
</evidence>
<sequence>MDSTNIMKSPADNVLFRSSMEREAVHDIGPLETICIGWNICNSWAGVAGTLALTIALGGSVTPIYGAIVCFVMVGCSGLTMAELVSIYPTAGGQYHWTSILSPDKCSRILSYACGFANIFAWIAGTSGVAILTTQAILAMVIFHQPDYVPEDWHYFLVFQGVNILACIHNIFTFKRTLWINDASFVLTLSGFFIIFVTCLARASPKQPSQLVWTNFINDSGWPDGISFLTGLISPNYMYAGLDGAIHLCEECQNPQSVVPKAILSTISIGFVTSFVFTVSMIYCIVDFDAVINTPTGFPIYEIWHQATRSGTAATVFMAILLVAAFVALSAIQQTASRLTWSFARDNALIGSKFVCRIHPELGVPIWGLLVNNAVVFIIGCIYLGSSTAFNAFIGTGLILQQLSYAFPAALLLYRRRAVNVLPRKRLFKLYGPLGWIANILTVIFAITVLVFYNFPVILPVTGSNMNYTSAVLGTMAIFTAINWFIHGKGLYHGPRLVEE</sequence>
<feature type="transmembrane region" description="Helical" evidence="6">
    <location>
        <begin position="467"/>
        <end position="486"/>
    </location>
</feature>
<feature type="transmembrane region" description="Helical" evidence="6">
    <location>
        <begin position="392"/>
        <end position="414"/>
    </location>
</feature>
<evidence type="ECO:0000256" key="3">
    <source>
        <dbReference type="ARBA" id="ARBA00022692"/>
    </source>
</evidence>
<evidence type="ECO:0000256" key="4">
    <source>
        <dbReference type="ARBA" id="ARBA00022989"/>
    </source>
</evidence>
<dbReference type="Pfam" id="PF13520">
    <property type="entry name" value="AA_permease_2"/>
    <property type="match status" value="1"/>
</dbReference>
<feature type="transmembrane region" description="Helical" evidence="6">
    <location>
        <begin position="312"/>
        <end position="332"/>
    </location>
</feature>
<dbReference type="PANTHER" id="PTHR45649:SF19">
    <property type="entry name" value="TRANSPORTER, PUTATIVE (EUROFUNG)-RELATED"/>
    <property type="match status" value="1"/>
</dbReference>
<dbReference type="STRING" id="1042311.A0A2T3ZCG9"/>
<dbReference type="PIRSF" id="PIRSF006060">
    <property type="entry name" value="AA_transporter"/>
    <property type="match status" value="1"/>
</dbReference>
<proteinExistence type="predicted"/>
<dbReference type="GO" id="GO:0016020">
    <property type="term" value="C:membrane"/>
    <property type="evidence" value="ECO:0007669"/>
    <property type="project" value="UniProtKB-SubCell"/>
</dbReference>
<keyword evidence="8" id="KW-1185">Reference proteome</keyword>
<dbReference type="Gene3D" id="1.20.1740.10">
    <property type="entry name" value="Amino acid/polyamine transporter I"/>
    <property type="match status" value="1"/>
</dbReference>
<dbReference type="AlphaFoldDB" id="A0A2T3ZCG9"/>
<accession>A0A2T3ZCG9</accession>
<reference evidence="7 8" key="1">
    <citation type="submission" date="2016-07" db="EMBL/GenBank/DDBJ databases">
        <title>Multiple horizontal gene transfer events from other fungi enriched the ability of initially mycotrophic Trichoderma (Ascomycota) to feed on dead plant biomass.</title>
        <authorList>
            <consortium name="DOE Joint Genome Institute"/>
            <person name="Aerts A."/>
            <person name="Atanasova L."/>
            <person name="Chenthamara K."/>
            <person name="Zhang J."/>
            <person name="Grujic M."/>
            <person name="Henrissat B."/>
            <person name="Kuo A."/>
            <person name="Salamov A."/>
            <person name="Lipzen A."/>
            <person name="Labutti K."/>
            <person name="Barry K."/>
            <person name="Miao Y."/>
            <person name="Rahimi M.J."/>
            <person name="Shen Q."/>
            <person name="Grigoriev I.V."/>
            <person name="Kubicek C.P."/>
            <person name="Druzhinina I.S."/>
        </authorList>
    </citation>
    <scope>NUCLEOTIDE SEQUENCE [LARGE SCALE GENOMIC DNA]</scope>
    <source>
        <strain evidence="7 8">CBS 433.97</strain>
    </source>
</reference>
<feature type="transmembrane region" description="Helical" evidence="6">
    <location>
        <begin position="434"/>
        <end position="455"/>
    </location>
</feature>
<evidence type="ECO:0000256" key="5">
    <source>
        <dbReference type="ARBA" id="ARBA00023136"/>
    </source>
</evidence>
<comment type="subcellular location">
    <subcellularLocation>
        <location evidence="1">Membrane</location>
        <topology evidence="1">Multi-pass membrane protein</topology>
    </subcellularLocation>
</comment>
<name>A0A2T3ZCG9_TRIA4</name>